<dbReference type="InterPro" id="IPR035937">
    <property type="entry name" value="FPG_N"/>
</dbReference>
<dbReference type="InterPro" id="IPR010979">
    <property type="entry name" value="Ribosomal_uS13-like_H2TH"/>
</dbReference>
<dbReference type="Pfam" id="PF06831">
    <property type="entry name" value="H2TH"/>
    <property type="match status" value="1"/>
</dbReference>
<evidence type="ECO:0000256" key="2">
    <source>
        <dbReference type="ARBA" id="ARBA00009409"/>
    </source>
</evidence>
<dbReference type="PROSITE" id="PS51068">
    <property type="entry name" value="FPG_CAT"/>
    <property type="match status" value="1"/>
</dbReference>
<feature type="active site" description="Proton donor" evidence="15">
    <location>
        <position position="3"/>
    </location>
</feature>
<dbReference type="GO" id="GO:0140078">
    <property type="term" value="F:class I DNA-(apurinic or apyrimidinic site) endonuclease activity"/>
    <property type="evidence" value="ECO:0007669"/>
    <property type="project" value="UniProtKB-EC"/>
</dbReference>
<evidence type="ECO:0000259" key="17">
    <source>
        <dbReference type="PROSITE" id="PS51068"/>
    </source>
</evidence>
<keyword evidence="19" id="KW-1185">Reference proteome</keyword>
<comment type="subunit">
    <text evidence="3 15">Monomer.</text>
</comment>
<dbReference type="Pfam" id="PF01149">
    <property type="entry name" value="Fapy_DNA_glyco"/>
    <property type="match status" value="1"/>
</dbReference>
<evidence type="ECO:0000256" key="8">
    <source>
        <dbReference type="ARBA" id="ARBA00022833"/>
    </source>
</evidence>
<evidence type="ECO:0000256" key="4">
    <source>
        <dbReference type="ARBA" id="ARBA00022723"/>
    </source>
</evidence>
<dbReference type="GO" id="GO:0003690">
    <property type="term" value="F:double-stranded DNA binding"/>
    <property type="evidence" value="ECO:0007669"/>
    <property type="project" value="UniProtKB-ARBA"/>
</dbReference>
<keyword evidence="9 15" id="KW-0238">DNA-binding</keyword>
<dbReference type="AlphaFoldDB" id="A0A0R1TZ63"/>
<evidence type="ECO:0000256" key="11">
    <source>
        <dbReference type="ARBA" id="ARBA00023239"/>
    </source>
</evidence>
<evidence type="ECO:0000256" key="7">
    <source>
        <dbReference type="ARBA" id="ARBA00022801"/>
    </source>
</evidence>
<dbReference type="EMBL" id="AZFJ01000062">
    <property type="protein sequence ID" value="KRL84394.1"/>
    <property type="molecule type" value="Genomic_DNA"/>
</dbReference>
<sequence>MPELPEVETVRRTLTGLIKGKQIVAIGTNWEAILRDGLDEVRARLVGETFTRVDRRGKYLLLRLTGDWTLVSHLRMEGKYMLATDHEMPHERWTHVWFTFADGSELRYMDSRKFGRMNVVRTGTENVAISGLASMGPEPVASDFTVDDFAAKLAKHKKAIKSVILDQATVAGVGNIYADESLWRARVHPERPANSLTLAEVTRLHDAIIEIMAESIKLRGTTVHSFVDAAGQVGGFQDRLAVYGHQGEPCPRCGTKIVKIKVGGRGTHFCPHCQVAPAKAE</sequence>
<dbReference type="STRING" id="1423783.FC50_GL002244"/>
<evidence type="ECO:0000256" key="10">
    <source>
        <dbReference type="ARBA" id="ARBA00023204"/>
    </source>
</evidence>
<keyword evidence="12 15" id="KW-0511">Multifunctional enzyme</keyword>
<dbReference type="GO" id="GO:0006284">
    <property type="term" value="P:base-excision repair"/>
    <property type="evidence" value="ECO:0007669"/>
    <property type="project" value="InterPro"/>
</dbReference>
<keyword evidence="10 15" id="KW-0234">DNA repair</keyword>
<comment type="catalytic activity">
    <reaction evidence="14 15">
        <text>2'-deoxyribonucleotide-(2'-deoxyribose 5'-phosphate)-2'-deoxyribonucleotide-DNA = a 3'-end 2'-deoxyribonucleotide-(2,3-dehydro-2,3-deoxyribose 5'-phosphate)-DNA + a 5'-end 5'-phospho-2'-deoxyribonucleoside-DNA + H(+)</text>
        <dbReference type="Rhea" id="RHEA:66592"/>
        <dbReference type="Rhea" id="RHEA-COMP:13180"/>
        <dbReference type="Rhea" id="RHEA-COMP:16897"/>
        <dbReference type="Rhea" id="RHEA-COMP:17067"/>
        <dbReference type="ChEBI" id="CHEBI:15378"/>
        <dbReference type="ChEBI" id="CHEBI:136412"/>
        <dbReference type="ChEBI" id="CHEBI:157695"/>
        <dbReference type="ChEBI" id="CHEBI:167181"/>
        <dbReference type="EC" id="4.2.99.18"/>
    </reaction>
</comment>
<keyword evidence="8 15" id="KW-0862">Zinc</keyword>
<dbReference type="EC" id="3.2.2.23" evidence="15"/>
<name>A0A0R1TZ63_9LACO</name>
<comment type="similarity">
    <text evidence="2 15">Belongs to the FPG family.</text>
</comment>
<dbReference type="GO" id="GO:0008270">
    <property type="term" value="F:zinc ion binding"/>
    <property type="evidence" value="ECO:0007669"/>
    <property type="project" value="UniProtKB-UniRule"/>
</dbReference>
<evidence type="ECO:0000259" key="16">
    <source>
        <dbReference type="PROSITE" id="PS51066"/>
    </source>
</evidence>
<dbReference type="PROSITE" id="PS51066">
    <property type="entry name" value="ZF_FPG_2"/>
    <property type="match status" value="1"/>
</dbReference>
<dbReference type="EC" id="4.2.99.18" evidence="15"/>
<dbReference type="RefSeq" id="WP_054650452.1">
    <property type="nucleotide sequence ID" value="NZ_AZFJ01000062.1"/>
</dbReference>
<evidence type="ECO:0000256" key="14">
    <source>
        <dbReference type="ARBA" id="ARBA00044632"/>
    </source>
</evidence>
<dbReference type="Gene3D" id="1.10.8.50">
    <property type="match status" value="1"/>
</dbReference>
<evidence type="ECO:0000256" key="1">
    <source>
        <dbReference type="ARBA" id="ARBA00001668"/>
    </source>
</evidence>
<dbReference type="PATRIC" id="fig|1423783.4.peg.2298"/>
<feature type="domain" description="FPG-type" evidence="16">
    <location>
        <begin position="241"/>
        <end position="275"/>
    </location>
</feature>
<proteinExistence type="inferred from homology"/>
<feature type="binding site" evidence="15">
    <location>
        <position position="112"/>
    </location>
    <ligand>
        <name>DNA</name>
        <dbReference type="ChEBI" id="CHEBI:16991"/>
    </ligand>
</feature>
<comment type="caution">
    <text evidence="15">Lacks conserved residue(s) required for the propagation of feature annotation.</text>
</comment>
<evidence type="ECO:0000256" key="13">
    <source>
        <dbReference type="ARBA" id="ARBA00023295"/>
    </source>
</evidence>
<evidence type="ECO:0000256" key="15">
    <source>
        <dbReference type="HAMAP-Rule" id="MF_00103"/>
    </source>
</evidence>
<keyword evidence="6 15" id="KW-0863">Zinc-finger</keyword>
<evidence type="ECO:0000256" key="6">
    <source>
        <dbReference type="ARBA" id="ARBA00022771"/>
    </source>
</evidence>
<feature type="active site" description="Schiff-base intermediate with DNA" evidence="15">
    <location>
        <position position="2"/>
    </location>
</feature>
<accession>A0A0R1TZ63</accession>
<organism evidence="18 19">
    <name type="scientific">Lacticaseibacillus pantheris DSM 15945 = JCM 12539 = NBRC 106106</name>
    <dbReference type="NCBI Taxonomy" id="1423783"/>
    <lineage>
        <taxon>Bacteria</taxon>
        <taxon>Bacillati</taxon>
        <taxon>Bacillota</taxon>
        <taxon>Bacilli</taxon>
        <taxon>Lactobacillales</taxon>
        <taxon>Lactobacillaceae</taxon>
        <taxon>Lacticaseibacillus</taxon>
    </lineage>
</organism>
<dbReference type="InterPro" id="IPR010663">
    <property type="entry name" value="Znf_FPG/IleRS"/>
</dbReference>
<dbReference type="InterPro" id="IPR012319">
    <property type="entry name" value="FPG_cat"/>
</dbReference>
<evidence type="ECO:0000256" key="5">
    <source>
        <dbReference type="ARBA" id="ARBA00022763"/>
    </source>
</evidence>
<dbReference type="InterPro" id="IPR015886">
    <property type="entry name" value="H2TH_FPG"/>
</dbReference>
<dbReference type="InterPro" id="IPR015887">
    <property type="entry name" value="DNA_glyclase_Znf_dom_DNA_BS"/>
</dbReference>
<dbReference type="InterPro" id="IPR000214">
    <property type="entry name" value="Znf_DNA_glyclase/AP_lyase"/>
</dbReference>
<keyword evidence="4 15" id="KW-0479">Metal-binding</keyword>
<keyword evidence="11 15" id="KW-0456">Lyase</keyword>
<dbReference type="NCBIfam" id="NF002211">
    <property type="entry name" value="PRK01103.1"/>
    <property type="match status" value="1"/>
</dbReference>
<dbReference type="OrthoDB" id="9800855at2"/>
<dbReference type="InterPro" id="IPR020629">
    <property type="entry name" value="FPG_Glyclase"/>
</dbReference>
<comment type="catalytic activity">
    <reaction evidence="1 15">
        <text>Hydrolysis of DNA containing ring-opened 7-methylguanine residues, releasing 2,6-diamino-4-hydroxy-5-(N-methyl)formamidopyrimidine.</text>
        <dbReference type="EC" id="3.2.2.23"/>
    </reaction>
</comment>
<evidence type="ECO:0000313" key="19">
    <source>
        <dbReference type="Proteomes" id="UP000051922"/>
    </source>
</evidence>
<evidence type="ECO:0000256" key="12">
    <source>
        <dbReference type="ARBA" id="ARBA00023268"/>
    </source>
</evidence>
<reference evidence="18 19" key="1">
    <citation type="journal article" date="2015" name="Genome Announc.">
        <title>Expanding the biotechnology potential of lactobacilli through comparative genomics of 213 strains and associated genera.</title>
        <authorList>
            <person name="Sun Z."/>
            <person name="Harris H.M."/>
            <person name="McCann A."/>
            <person name="Guo C."/>
            <person name="Argimon S."/>
            <person name="Zhang W."/>
            <person name="Yang X."/>
            <person name="Jeffery I.B."/>
            <person name="Cooney J.C."/>
            <person name="Kagawa T.F."/>
            <person name="Liu W."/>
            <person name="Song Y."/>
            <person name="Salvetti E."/>
            <person name="Wrobel A."/>
            <person name="Rasinkangas P."/>
            <person name="Parkhill J."/>
            <person name="Rea M.C."/>
            <person name="O'Sullivan O."/>
            <person name="Ritari J."/>
            <person name="Douillard F.P."/>
            <person name="Paul Ross R."/>
            <person name="Yang R."/>
            <person name="Briner A.E."/>
            <person name="Felis G.E."/>
            <person name="de Vos W.M."/>
            <person name="Barrangou R."/>
            <person name="Klaenhammer T.R."/>
            <person name="Caufield P.W."/>
            <person name="Cui Y."/>
            <person name="Zhang H."/>
            <person name="O'Toole P.W."/>
        </authorList>
    </citation>
    <scope>NUCLEOTIDE SEQUENCE [LARGE SCALE GENOMIC DNA]</scope>
    <source>
        <strain evidence="18 19">DSM 15945</strain>
    </source>
</reference>
<keyword evidence="13 15" id="KW-0326">Glycosidase</keyword>
<dbReference type="Pfam" id="PF06827">
    <property type="entry name" value="zf-FPG_IleRS"/>
    <property type="match status" value="1"/>
</dbReference>
<feature type="active site" description="Proton donor; for delta-elimination activity" evidence="15">
    <location>
        <position position="265"/>
    </location>
</feature>
<dbReference type="PANTHER" id="PTHR22993:SF9">
    <property type="entry name" value="FORMAMIDOPYRIMIDINE-DNA GLYCOSYLASE"/>
    <property type="match status" value="1"/>
</dbReference>
<dbReference type="PROSITE" id="PS01242">
    <property type="entry name" value="ZF_FPG_1"/>
    <property type="match status" value="1"/>
</dbReference>
<dbReference type="GO" id="GO:0034039">
    <property type="term" value="F:8-oxo-7,8-dihydroguanine DNA N-glycosylase activity"/>
    <property type="evidence" value="ECO:0007669"/>
    <property type="project" value="TreeGrafter"/>
</dbReference>
<evidence type="ECO:0000256" key="3">
    <source>
        <dbReference type="ARBA" id="ARBA00011245"/>
    </source>
</evidence>
<dbReference type="SUPFAM" id="SSF46946">
    <property type="entry name" value="S13-like H2TH domain"/>
    <property type="match status" value="1"/>
</dbReference>
<dbReference type="SMART" id="SM01232">
    <property type="entry name" value="H2TH"/>
    <property type="match status" value="1"/>
</dbReference>
<dbReference type="SMART" id="SM00898">
    <property type="entry name" value="Fapy_DNA_glyco"/>
    <property type="match status" value="1"/>
</dbReference>
<protein>
    <recommendedName>
        <fullName evidence="15">Formamidopyrimidine-DNA glycosylase</fullName>
        <shortName evidence="15">Fapy-DNA glycosylase</shortName>
        <ecNumber evidence="15">3.2.2.23</ecNumber>
    </recommendedName>
    <alternativeName>
        <fullName evidence="15">DNA-(apurinic or apyrimidinic site) lyase MutM</fullName>
        <shortName evidence="15">AP lyase MutM</shortName>
        <ecNumber evidence="15">4.2.99.18</ecNumber>
    </alternativeName>
</protein>
<dbReference type="SUPFAM" id="SSF57716">
    <property type="entry name" value="Glucocorticoid receptor-like (DNA-binding domain)"/>
    <property type="match status" value="1"/>
</dbReference>
<evidence type="ECO:0000313" key="18">
    <source>
        <dbReference type="EMBL" id="KRL84394.1"/>
    </source>
</evidence>
<feature type="domain" description="Formamidopyrimidine-DNA glycosylase catalytic" evidence="17">
    <location>
        <begin position="2"/>
        <end position="115"/>
    </location>
</feature>
<dbReference type="SUPFAM" id="SSF81624">
    <property type="entry name" value="N-terminal domain of MutM-like DNA repair proteins"/>
    <property type="match status" value="1"/>
</dbReference>
<gene>
    <name evidence="15" type="primary">mutM</name>
    <name evidence="15" type="synonym">fpg</name>
    <name evidence="18" type="ORF">FC50_GL002244</name>
</gene>
<evidence type="ECO:0000256" key="9">
    <source>
        <dbReference type="ARBA" id="ARBA00023125"/>
    </source>
</evidence>
<dbReference type="FunFam" id="1.10.8.50:FF:000003">
    <property type="entry name" value="Formamidopyrimidine-DNA glycosylase"/>
    <property type="match status" value="1"/>
</dbReference>
<comment type="function">
    <text evidence="15">Involved in base excision repair of DNA damaged by oxidation or by mutagenic agents. Acts as DNA glycosylase that recognizes and removes damaged bases. Has a preference for oxidized purines, such as 7,8-dihydro-8-oxoguanine (8-oxoG). Has AP (apurinic/apyrimidinic) lyase activity and introduces nicks in the DNA strand. Cleaves the DNA backbone by beta-delta elimination to generate a single-strand break at the site of the removed base with both 3'- and 5'-phosphates.</text>
</comment>
<dbReference type="HAMAP" id="MF_00103">
    <property type="entry name" value="Fapy_DNA_glycosyl"/>
    <property type="match status" value="1"/>
</dbReference>
<feature type="active site" description="Proton donor; for beta-elimination activity" evidence="15">
    <location>
        <position position="58"/>
    </location>
</feature>
<dbReference type="NCBIfam" id="TIGR00577">
    <property type="entry name" value="fpg"/>
    <property type="match status" value="1"/>
</dbReference>
<dbReference type="CDD" id="cd08966">
    <property type="entry name" value="EcFpg-like_N"/>
    <property type="match status" value="1"/>
</dbReference>
<comment type="caution">
    <text evidence="18">The sequence shown here is derived from an EMBL/GenBank/DDBJ whole genome shotgun (WGS) entry which is preliminary data.</text>
</comment>
<dbReference type="PANTHER" id="PTHR22993">
    <property type="entry name" value="FORMAMIDOPYRIMIDINE-DNA GLYCOSYLASE"/>
    <property type="match status" value="1"/>
</dbReference>
<keyword evidence="7 15" id="KW-0378">Hydrolase</keyword>
<dbReference type="Gene3D" id="3.20.190.10">
    <property type="entry name" value="MutM-like, N-terminal"/>
    <property type="match status" value="1"/>
</dbReference>
<dbReference type="Proteomes" id="UP000051922">
    <property type="component" value="Unassembled WGS sequence"/>
</dbReference>
<keyword evidence="5 15" id="KW-0227">DNA damage</keyword>
<comment type="cofactor">
    <cofactor evidence="15">
        <name>Zn(2+)</name>
        <dbReference type="ChEBI" id="CHEBI:29105"/>
    </cofactor>
    <text evidence="15">Binds 1 zinc ion per subunit.</text>
</comment>
<dbReference type="GO" id="GO:0003684">
    <property type="term" value="F:damaged DNA binding"/>
    <property type="evidence" value="ECO:0007669"/>
    <property type="project" value="InterPro"/>
</dbReference>